<dbReference type="PRINTS" id="PR00039">
    <property type="entry name" value="HTHLYSR"/>
</dbReference>
<dbReference type="GO" id="GO:0006351">
    <property type="term" value="P:DNA-templated transcription"/>
    <property type="evidence" value="ECO:0007669"/>
    <property type="project" value="TreeGrafter"/>
</dbReference>
<reference evidence="6" key="1">
    <citation type="submission" date="2020-04" db="EMBL/GenBank/DDBJ databases">
        <title>A desert anoxygenic phototrophic bacterium fixes CO2 using RubisCO under aerobic conditions.</title>
        <authorList>
            <person name="Tang K."/>
        </authorList>
    </citation>
    <scope>NUCLEOTIDE SEQUENCE [LARGE SCALE GENOMIC DNA]</scope>
    <source>
        <strain evidence="6">MIMtkB3</strain>
    </source>
</reference>
<dbReference type="FunFam" id="1.10.10.10:FF:000001">
    <property type="entry name" value="LysR family transcriptional regulator"/>
    <property type="match status" value="1"/>
</dbReference>
<evidence type="ECO:0000313" key="6">
    <source>
        <dbReference type="EMBL" id="QJE73567.1"/>
    </source>
</evidence>
<dbReference type="SUPFAM" id="SSF53850">
    <property type="entry name" value="Periplasmic binding protein-like II"/>
    <property type="match status" value="1"/>
</dbReference>
<evidence type="ECO:0000256" key="1">
    <source>
        <dbReference type="ARBA" id="ARBA00009437"/>
    </source>
</evidence>
<organism evidence="6 7">
    <name type="scientific">Aerophototrophica crusticola</name>
    <dbReference type="NCBI Taxonomy" id="1709002"/>
    <lineage>
        <taxon>Bacteria</taxon>
        <taxon>Pseudomonadati</taxon>
        <taxon>Pseudomonadota</taxon>
        <taxon>Alphaproteobacteria</taxon>
        <taxon>Rhodospirillales</taxon>
        <taxon>Rhodospirillaceae</taxon>
        <taxon>Aerophototrophica</taxon>
    </lineage>
</organism>
<dbReference type="PANTHER" id="PTHR30537:SF79">
    <property type="entry name" value="TRANSCRIPTIONAL REGULATOR-RELATED"/>
    <property type="match status" value="1"/>
</dbReference>
<dbReference type="KEGG" id="acru:HHL28_11145"/>
<dbReference type="InterPro" id="IPR036388">
    <property type="entry name" value="WH-like_DNA-bd_sf"/>
</dbReference>
<dbReference type="InterPro" id="IPR036390">
    <property type="entry name" value="WH_DNA-bd_sf"/>
</dbReference>
<evidence type="ECO:0000256" key="3">
    <source>
        <dbReference type="ARBA" id="ARBA00023125"/>
    </source>
</evidence>
<name>A0A858R851_9PROT</name>
<dbReference type="Gene3D" id="3.40.190.10">
    <property type="entry name" value="Periplasmic binding protein-like II"/>
    <property type="match status" value="2"/>
</dbReference>
<keyword evidence="3" id="KW-0238">DNA-binding</keyword>
<sequence>MARRLPPLTALRAFEAVARHESLTRAAAELNVSHPALSRHVKELEAWLGRPLFERHNRGLRLTNAGARYRDTLTAALDMVAAATAELAAGAERRRLRLSVDPSFAQRWLARRLARFQIEHPGIEASLDATPAKADFHADADLGIRFGRGPWPGLRSQVLAVVHTFPVGTPALVEGLREPRDLLGRPLLLEYPDEPWYRWLATAGVEGVTRLEGPRFFEAAHALDAAADGQGIALGDLVLSGDELAAGRLVRPFPVEIPQDAFHLVAPPEHFRRPEVSAFVAWVKGEMAAHLRQVGGEEAVRVLGPGRAELG</sequence>
<dbReference type="InterPro" id="IPR058163">
    <property type="entry name" value="LysR-type_TF_proteobact-type"/>
</dbReference>
<feature type="domain" description="HTH lysR-type" evidence="5">
    <location>
        <begin position="6"/>
        <end position="63"/>
    </location>
</feature>
<dbReference type="AlphaFoldDB" id="A0A858R851"/>
<dbReference type="PANTHER" id="PTHR30537">
    <property type="entry name" value="HTH-TYPE TRANSCRIPTIONAL REGULATOR"/>
    <property type="match status" value="1"/>
</dbReference>
<dbReference type="CDD" id="cd08432">
    <property type="entry name" value="PBP2_GcdR_TrpI_HvrB_AmpR_like"/>
    <property type="match status" value="1"/>
</dbReference>
<comment type="similarity">
    <text evidence="1">Belongs to the LysR transcriptional regulatory family.</text>
</comment>
<dbReference type="GO" id="GO:0043565">
    <property type="term" value="F:sequence-specific DNA binding"/>
    <property type="evidence" value="ECO:0007669"/>
    <property type="project" value="TreeGrafter"/>
</dbReference>
<keyword evidence="2" id="KW-0805">Transcription regulation</keyword>
<keyword evidence="4" id="KW-0804">Transcription</keyword>
<keyword evidence="7" id="KW-1185">Reference proteome</keyword>
<evidence type="ECO:0000259" key="5">
    <source>
        <dbReference type="PROSITE" id="PS50931"/>
    </source>
</evidence>
<evidence type="ECO:0000256" key="2">
    <source>
        <dbReference type="ARBA" id="ARBA00023015"/>
    </source>
</evidence>
<dbReference type="SUPFAM" id="SSF46785">
    <property type="entry name" value="Winged helix' DNA-binding domain"/>
    <property type="match status" value="1"/>
</dbReference>
<proteinExistence type="inferred from homology"/>
<dbReference type="Pfam" id="PF00126">
    <property type="entry name" value="HTH_1"/>
    <property type="match status" value="1"/>
</dbReference>
<dbReference type="Proteomes" id="UP000501891">
    <property type="component" value="Chromosome"/>
</dbReference>
<accession>A0A858R851</accession>
<protein>
    <submittedName>
        <fullName evidence="6">Transcriptional regulator GcvA</fullName>
    </submittedName>
</protein>
<dbReference type="InterPro" id="IPR000847">
    <property type="entry name" value="LysR_HTH_N"/>
</dbReference>
<dbReference type="PROSITE" id="PS50931">
    <property type="entry name" value="HTH_LYSR"/>
    <property type="match status" value="1"/>
</dbReference>
<dbReference type="Pfam" id="PF03466">
    <property type="entry name" value="LysR_substrate"/>
    <property type="match status" value="1"/>
</dbReference>
<dbReference type="Gene3D" id="1.10.10.10">
    <property type="entry name" value="Winged helix-like DNA-binding domain superfamily/Winged helix DNA-binding domain"/>
    <property type="match status" value="1"/>
</dbReference>
<dbReference type="InterPro" id="IPR005119">
    <property type="entry name" value="LysR_subst-bd"/>
</dbReference>
<gene>
    <name evidence="6" type="primary">gcvA</name>
    <name evidence="6" type="ORF">HHL28_11145</name>
</gene>
<dbReference type="GO" id="GO:0003700">
    <property type="term" value="F:DNA-binding transcription factor activity"/>
    <property type="evidence" value="ECO:0007669"/>
    <property type="project" value="InterPro"/>
</dbReference>
<dbReference type="NCBIfam" id="NF008352">
    <property type="entry name" value="PRK11139.1"/>
    <property type="match status" value="1"/>
</dbReference>
<evidence type="ECO:0000313" key="7">
    <source>
        <dbReference type="Proteomes" id="UP000501891"/>
    </source>
</evidence>
<evidence type="ECO:0000256" key="4">
    <source>
        <dbReference type="ARBA" id="ARBA00023163"/>
    </source>
</evidence>
<dbReference type="EMBL" id="CP051775">
    <property type="protein sequence ID" value="QJE73567.1"/>
    <property type="molecule type" value="Genomic_DNA"/>
</dbReference>